<keyword evidence="1" id="KW-1133">Transmembrane helix</keyword>
<comment type="caution">
    <text evidence="2">The sequence shown here is derived from an EMBL/GenBank/DDBJ whole genome shotgun (WGS) entry which is preliminary data.</text>
</comment>
<gene>
    <name evidence="2" type="ORF">ENT77_01525</name>
</gene>
<sequence>MLQLTFLSNLLVLALEYLWSSIIVLLALRFIKKEGAYVALATLIIASNLGVAKLFNLFNLEVTAANMSMGMAFVIYSIITEVYGKKEGQKAVWVGFFAQFAFIMLGLIYTSYVPSQNDFAQSYLSQAFAVTPRIALASWIAYILSGYTAVFIHNALRQKTKLWFRNNLATKIGQIVDNLLFVTIAFLGLVDFRTYLSIFLTTTLVEFALDYVDTWIVYAGVQFLKDELQVHEYLNNVPLNK</sequence>
<dbReference type="Pfam" id="PF02592">
    <property type="entry name" value="Vut_1"/>
    <property type="match status" value="1"/>
</dbReference>
<feature type="transmembrane region" description="Helical" evidence="1">
    <location>
        <begin position="168"/>
        <end position="189"/>
    </location>
</feature>
<feature type="transmembrane region" description="Helical" evidence="1">
    <location>
        <begin position="91"/>
        <end position="114"/>
    </location>
</feature>
<name>A0A7C4RVF0_9BACT</name>
<dbReference type="PANTHER" id="PTHR34300">
    <property type="entry name" value="QUEUOSINE PRECURSOR TRANSPORTER-RELATED"/>
    <property type="match status" value="1"/>
</dbReference>
<dbReference type="PANTHER" id="PTHR34300:SF2">
    <property type="entry name" value="QUEUOSINE PRECURSOR TRANSPORTER-RELATED"/>
    <property type="match status" value="1"/>
</dbReference>
<dbReference type="EMBL" id="DSZY01000006">
    <property type="protein sequence ID" value="HGU39873.1"/>
    <property type="molecule type" value="Genomic_DNA"/>
</dbReference>
<feature type="transmembrane region" description="Helical" evidence="1">
    <location>
        <begin position="134"/>
        <end position="156"/>
    </location>
</feature>
<accession>A0A7C4RVF0</accession>
<evidence type="ECO:0000256" key="1">
    <source>
        <dbReference type="HAMAP-Rule" id="MF_02088"/>
    </source>
</evidence>
<feature type="transmembrane region" description="Helical" evidence="1">
    <location>
        <begin position="62"/>
        <end position="79"/>
    </location>
</feature>
<proteinExistence type="inferred from homology"/>
<keyword evidence="1" id="KW-0813">Transport</keyword>
<keyword evidence="1" id="KW-1003">Cell membrane</keyword>
<dbReference type="HAMAP" id="MF_02088">
    <property type="entry name" value="Q_prec_transport"/>
    <property type="match status" value="1"/>
</dbReference>
<comment type="function">
    <text evidence="1">Involved in the import of queuosine (Q) precursors, required for Q precursor salvage.</text>
</comment>
<comment type="subcellular location">
    <subcellularLocation>
        <location evidence="1">Cell membrane</location>
        <topology evidence="1">Multi-pass membrane protein</topology>
    </subcellularLocation>
</comment>
<dbReference type="NCBIfam" id="TIGR00697">
    <property type="entry name" value="queuosine precursor transporter"/>
    <property type="match status" value="1"/>
</dbReference>
<reference evidence="2" key="1">
    <citation type="journal article" date="2020" name="mSystems">
        <title>Genome- and Community-Level Interaction Insights into Carbon Utilization and Element Cycling Functions of Hydrothermarchaeota in Hydrothermal Sediment.</title>
        <authorList>
            <person name="Zhou Z."/>
            <person name="Liu Y."/>
            <person name="Xu W."/>
            <person name="Pan J."/>
            <person name="Luo Z.H."/>
            <person name="Li M."/>
        </authorList>
    </citation>
    <scope>NUCLEOTIDE SEQUENCE [LARGE SCALE GENOMIC DNA]</scope>
    <source>
        <strain evidence="2">SpSt-609</strain>
    </source>
</reference>
<feature type="transmembrane region" description="Helical" evidence="1">
    <location>
        <begin position="35"/>
        <end position="56"/>
    </location>
</feature>
<comment type="similarity">
    <text evidence="1">Belongs to the vitamin uptake transporter (VUT/ECF) (TC 2.A.88) family. Q precursor transporter subfamily.</text>
</comment>
<dbReference type="GO" id="GO:0005886">
    <property type="term" value="C:plasma membrane"/>
    <property type="evidence" value="ECO:0007669"/>
    <property type="project" value="UniProtKB-SubCell"/>
</dbReference>
<keyword evidence="1" id="KW-0472">Membrane</keyword>
<dbReference type="AlphaFoldDB" id="A0A7C4RVF0"/>
<organism evidence="2">
    <name type="scientific">Fervidobacterium thailandense</name>
    <dbReference type="NCBI Taxonomy" id="1008305"/>
    <lineage>
        <taxon>Bacteria</taxon>
        <taxon>Thermotogati</taxon>
        <taxon>Thermotogota</taxon>
        <taxon>Thermotogae</taxon>
        <taxon>Thermotogales</taxon>
        <taxon>Fervidobacteriaceae</taxon>
        <taxon>Fervidobacterium</taxon>
    </lineage>
</organism>
<feature type="transmembrane region" description="Helical" evidence="1">
    <location>
        <begin position="6"/>
        <end position="28"/>
    </location>
</feature>
<dbReference type="GO" id="GO:0022857">
    <property type="term" value="F:transmembrane transporter activity"/>
    <property type="evidence" value="ECO:0007669"/>
    <property type="project" value="UniProtKB-UniRule"/>
</dbReference>
<dbReference type="InterPro" id="IPR003744">
    <property type="entry name" value="YhhQ"/>
</dbReference>
<evidence type="ECO:0000313" key="2">
    <source>
        <dbReference type="EMBL" id="HGU39873.1"/>
    </source>
</evidence>
<protein>
    <recommendedName>
        <fullName evidence="1">Probable queuosine precursor transporter</fullName>
        <shortName evidence="1">Q precursor transporter</shortName>
    </recommendedName>
</protein>
<keyword evidence="1" id="KW-0812">Transmembrane</keyword>